<reference evidence="1 2" key="1">
    <citation type="submission" date="2017-06" db="EMBL/GenBank/DDBJ databases">
        <authorList>
            <person name="Kim H.J."/>
            <person name="Triplett B.A."/>
        </authorList>
    </citation>
    <scope>NUCLEOTIDE SEQUENCE [LARGE SCALE GENOMIC DNA]</scope>
    <source>
        <strain evidence="1 2">DSM 18704</strain>
    </source>
</reference>
<evidence type="ECO:0000313" key="2">
    <source>
        <dbReference type="Proteomes" id="UP000198356"/>
    </source>
</evidence>
<keyword evidence="2" id="KW-1185">Reference proteome</keyword>
<dbReference type="RefSeq" id="WP_089410308.1">
    <property type="nucleotide sequence ID" value="NZ_FZOU01000012.1"/>
</dbReference>
<organism evidence="1 2">
    <name type="scientific">Granulicella rosea</name>
    <dbReference type="NCBI Taxonomy" id="474952"/>
    <lineage>
        <taxon>Bacteria</taxon>
        <taxon>Pseudomonadati</taxon>
        <taxon>Acidobacteriota</taxon>
        <taxon>Terriglobia</taxon>
        <taxon>Terriglobales</taxon>
        <taxon>Acidobacteriaceae</taxon>
        <taxon>Granulicella</taxon>
    </lineage>
</organism>
<dbReference type="AlphaFoldDB" id="A0A239MFV9"/>
<dbReference type="OrthoDB" id="196567at2"/>
<gene>
    <name evidence="1" type="ORF">SAMN05421770_11229</name>
</gene>
<sequence length="88" mass="9831">MTRFLTPPVVLQVTCAFCDHTGHEFWPDSISLFDRRRIDPTRLLGPKQVADTYLLALAVSRGGQLATFDRRIVTDSVVDGAQALYLIP</sequence>
<accession>A0A239MFV9</accession>
<protein>
    <recommendedName>
        <fullName evidence="3">PIN domain-containing protein</fullName>
    </recommendedName>
</protein>
<evidence type="ECO:0008006" key="3">
    <source>
        <dbReference type="Google" id="ProtNLM"/>
    </source>
</evidence>
<name>A0A239MFV9_9BACT</name>
<dbReference type="Proteomes" id="UP000198356">
    <property type="component" value="Unassembled WGS sequence"/>
</dbReference>
<evidence type="ECO:0000313" key="1">
    <source>
        <dbReference type="EMBL" id="SNT41370.1"/>
    </source>
</evidence>
<proteinExistence type="predicted"/>
<dbReference type="EMBL" id="FZOU01000012">
    <property type="protein sequence ID" value="SNT41370.1"/>
    <property type="molecule type" value="Genomic_DNA"/>
</dbReference>